<evidence type="ECO:0000259" key="1">
    <source>
        <dbReference type="Pfam" id="PF01447"/>
    </source>
</evidence>
<organism evidence="3 4">
    <name type="scientific">Cladobotryum mycophilum</name>
    <dbReference type="NCBI Taxonomy" id="491253"/>
    <lineage>
        <taxon>Eukaryota</taxon>
        <taxon>Fungi</taxon>
        <taxon>Dikarya</taxon>
        <taxon>Ascomycota</taxon>
        <taxon>Pezizomycotina</taxon>
        <taxon>Sordariomycetes</taxon>
        <taxon>Hypocreomycetidae</taxon>
        <taxon>Hypocreales</taxon>
        <taxon>Hypocreaceae</taxon>
        <taxon>Cladobotryum</taxon>
    </lineage>
</organism>
<dbReference type="GO" id="GO:0008237">
    <property type="term" value="F:metallopeptidase activity"/>
    <property type="evidence" value="ECO:0007669"/>
    <property type="project" value="UniProtKB-KW"/>
</dbReference>
<dbReference type="SUPFAM" id="SSF55486">
    <property type="entry name" value="Metalloproteases ('zincins'), catalytic domain"/>
    <property type="match status" value="1"/>
</dbReference>
<dbReference type="InterPro" id="IPR023612">
    <property type="entry name" value="Peptidase_M4"/>
</dbReference>
<feature type="domain" description="Protealysin N-terminal propeptide" evidence="2">
    <location>
        <begin position="67"/>
        <end position="98"/>
    </location>
</feature>
<dbReference type="InterPro" id="IPR032475">
    <property type="entry name" value="Protealysin_N_PP"/>
</dbReference>
<comment type="caution">
    <text evidence="3">The sequence shown here is derived from an EMBL/GenBank/DDBJ whole genome shotgun (WGS) entry which is preliminary data.</text>
</comment>
<dbReference type="InterPro" id="IPR013856">
    <property type="entry name" value="Peptidase_M4_domain"/>
</dbReference>
<dbReference type="PRINTS" id="PR00730">
    <property type="entry name" value="THERMOLYSIN"/>
</dbReference>
<reference evidence="3 4" key="1">
    <citation type="submission" date="2024-01" db="EMBL/GenBank/DDBJ databases">
        <title>Complete genome of Cladobotryum mycophilum ATHUM6906.</title>
        <authorList>
            <person name="Christinaki A.C."/>
            <person name="Myridakis A.I."/>
            <person name="Kouvelis V.N."/>
        </authorList>
    </citation>
    <scope>NUCLEOTIDE SEQUENCE [LARGE SCALE GENOMIC DNA]</scope>
    <source>
        <strain evidence="3 4">ATHUM6906</strain>
    </source>
</reference>
<dbReference type="Pfam" id="PF01447">
    <property type="entry name" value="Peptidase_M4"/>
    <property type="match status" value="1"/>
</dbReference>
<dbReference type="EMBL" id="JAVFKD010000016">
    <property type="protein sequence ID" value="KAK5987801.1"/>
    <property type="molecule type" value="Genomic_DNA"/>
</dbReference>
<sequence>MAPRCYIVPPHLLRAIASSTHNPESIRQAAQASLTSHDRFTSLRKDRIAAINQSRRDGRHISSKQPFVPQEVLRNLAQSEAVDEATRARAQRDLDHVIALAERKAGQVVAALEKEEDDGKKKEAPYRAVYDANHTEDEDDLPGKLIRAEGQKKSDDKAVNEAFDNVGIVLDFYKEKFQWKSIDNKNMDVISSVHFGEGYENAFWDPDERQMVYGDGAEFLGNFTGCIDVIGHEMTHAVTEFTSPSITKANPVL</sequence>
<evidence type="ECO:0000313" key="3">
    <source>
        <dbReference type="EMBL" id="KAK5987801.1"/>
    </source>
</evidence>
<keyword evidence="3" id="KW-0482">Metalloprotease</keyword>
<evidence type="ECO:0000313" key="4">
    <source>
        <dbReference type="Proteomes" id="UP001338125"/>
    </source>
</evidence>
<keyword evidence="3" id="KW-0378">Hydrolase</keyword>
<evidence type="ECO:0000259" key="2">
    <source>
        <dbReference type="Pfam" id="PF16485"/>
    </source>
</evidence>
<dbReference type="PANTHER" id="PTHR43579:SF1">
    <property type="entry name" value="NEUTRAL METALLOPROTEINASE"/>
    <property type="match status" value="1"/>
</dbReference>
<accession>A0ABR0S822</accession>
<keyword evidence="3" id="KW-0645">Protease</keyword>
<dbReference type="Gene3D" id="3.10.170.10">
    <property type="match status" value="1"/>
</dbReference>
<name>A0ABR0S822_9HYPO</name>
<proteinExistence type="predicted"/>
<gene>
    <name evidence="3" type="ORF">PT974_11935</name>
</gene>
<keyword evidence="4" id="KW-1185">Reference proteome</keyword>
<dbReference type="PANTHER" id="PTHR43579">
    <property type="match status" value="1"/>
</dbReference>
<dbReference type="Pfam" id="PF16485">
    <property type="entry name" value="PLN_propep"/>
    <property type="match status" value="1"/>
</dbReference>
<dbReference type="InterPro" id="IPR052759">
    <property type="entry name" value="Metalloprotease_M4"/>
</dbReference>
<dbReference type="Proteomes" id="UP001338125">
    <property type="component" value="Unassembled WGS sequence"/>
</dbReference>
<protein>
    <submittedName>
        <fullName evidence="3">Extracellular metalloprotease</fullName>
    </submittedName>
</protein>
<feature type="domain" description="Peptidase M4" evidence="1">
    <location>
        <begin position="121"/>
        <end position="240"/>
    </location>
</feature>